<dbReference type="FunFam" id="1.10.10.10:FF:000996">
    <property type="entry name" value="Predicted protein"/>
    <property type="match status" value="1"/>
</dbReference>
<dbReference type="Pfam" id="PF00178">
    <property type="entry name" value="Ets"/>
    <property type="match status" value="1"/>
</dbReference>
<dbReference type="AlphaFoldDB" id="A0AA36CUF7"/>
<evidence type="ECO:0000313" key="8">
    <source>
        <dbReference type="Proteomes" id="UP001177023"/>
    </source>
</evidence>
<evidence type="ECO:0000313" key="7">
    <source>
        <dbReference type="EMBL" id="CAJ0575049.1"/>
    </source>
</evidence>
<evidence type="ECO:0008006" key="9">
    <source>
        <dbReference type="Google" id="ProtNLM"/>
    </source>
</evidence>
<feature type="non-terminal residue" evidence="7">
    <location>
        <position position="1"/>
    </location>
</feature>
<dbReference type="PROSITE" id="PS50061">
    <property type="entry name" value="ETS_DOMAIN_3"/>
    <property type="match status" value="1"/>
</dbReference>
<evidence type="ECO:0000256" key="4">
    <source>
        <dbReference type="SAM" id="MobiDB-lite"/>
    </source>
</evidence>
<dbReference type="Pfam" id="PF02198">
    <property type="entry name" value="SAM_PNT"/>
    <property type="match status" value="1"/>
</dbReference>
<dbReference type="SMART" id="SM00413">
    <property type="entry name" value="ETS"/>
    <property type="match status" value="1"/>
</dbReference>
<dbReference type="PRINTS" id="PR00454">
    <property type="entry name" value="ETSDOMAIN"/>
</dbReference>
<accession>A0AA36CUF7</accession>
<reference evidence="7" key="1">
    <citation type="submission" date="2023-06" db="EMBL/GenBank/DDBJ databases">
        <authorList>
            <person name="Delattre M."/>
        </authorList>
    </citation>
    <scope>NUCLEOTIDE SEQUENCE</scope>
    <source>
        <strain evidence="7">AF72</strain>
    </source>
</reference>
<feature type="region of interest" description="Disordered" evidence="4">
    <location>
        <begin position="313"/>
        <end position="335"/>
    </location>
</feature>
<keyword evidence="3" id="KW-0539">Nucleus</keyword>
<dbReference type="Gene3D" id="1.10.150.50">
    <property type="entry name" value="Transcription Factor, Ets-1"/>
    <property type="match status" value="1"/>
</dbReference>
<evidence type="ECO:0000259" key="5">
    <source>
        <dbReference type="PROSITE" id="PS50061"/>
    </source>
</evidence>
<proteinExistence type="inferred from homology"/>
<sequence length="457" mass="51244">MFFEEPVIFDRVEYPMSSYYGDCDQTSEYSWPISPSERSESDYGFDMSSPSRFSPPMCQADNFSGPIPTASVATATASIQSAFCKKPKLPTMSTTSPNQQIKSEIFDNEYHSPNNNSYPYSQVFAENLSINSEASDALDEGQLDIYRDLILRHLVQDITTTCAKVGLPTDPNHWTNEHCWKWIKEMCQQFSHPIPKPCFLTGALLLQMSQRDFEQFAQSGAADLHAQLQLWKTAFEAYQQHQPAASNGNYGISNSNTMSAAIPKEWPSTSKMPTAQSPAAREPFQLFPNLEGMNGFYGCSPFQSPTLAPDAGFFGNDTMPSPSNSELSSPGSDAELDDEADLPFGLFPAGGFPDGAAASGGAYRGSGTVHLWHFIRELLDQPKQYSHCVRWVNRDEGTFKIESSHALAKCWGQRKNRSQMNYDKLSRSLRQYYKKGIIQKPEKKQRLVYKFLPPYNL</sequence>
<dbReference type="InterPro" id="IPR036388">
    <property type="entry name" value="WH-like_DNA-bd_sf"/>
</dbReference>
<dbReference type="Gene3D" id="1.10.10.10">
    <property type="entry name" value="Winged helix-like DNA-binding domain superfamily/Winged helix DNA-binding domain"/>
    <property type="match status" value="1"/>
</dbReference>
<protein>
    <recommendedName>
        <fullName evidence="9">ETS domain-containing protein</fullName>
    </recommendedName>
</protein>
<dbReference type="InterPro" id="IPR013761">
    <property type="entry name" value="SAM/pointed_sf"/>
</dbReference>
<dbReference type="SMART" id="SM00251">
    <property type="entry name" value="SAM_PNT"/>
    <property type="match status" value="1"/>
</dbReference>
<dbReference type="InterPro" id="IPR003118">
    <property type="entry name" value="Pointed_dom"/>
</dbReference>
<evidence type="ECO:0000256" key="3">
    <source>
        <dbReference type="RuleBase" id="RU004019"/>
    </source>
</evidence>
<evidence type="ECO:0000256" key="1">
    <source>
        <dbReference type="ARBA" id="ARBA00005562"/>
    </source>
</evidence>
<dbReference type="InterPro" id="IPR046328">
    <property type="entry name" value="ETS_fam"/>
</dbReference>
<dbReference type="SUPFAM" id="SSF47769">
    <property type="entry name" value="SAM/Pointed domain"/>
    <property type="match status" value="1"/>
</dbReference>
<comment type="similarity">
    <text evidence="1 3">Belongs to the ETS family.</text>
</comment>
<keyword evidence="2 3" id="KW-0238">DNA-binding</keyword>
<comment type="caution">
    <text evidence="7">The sequence shown here is derived from an EMBL/GenBank/DDBJ whole genome shotgun (WGS) entry which is preliminary data.</text>
</comment>
<dbReference type="GO" id="GO:0043565">
    <property type="term" value="F:sequence-specific DNA binding"/>
    <property type="evidence" value="ECO:0007669"/>
    <property type="project" value="InterPro"/>
</dbReference>
<evidence type="ECO:0000259" key="6">
    <source>
        <dbReference type="PROSITE" id="PS51433"/>
    </source>
</evidence>
<feature type="domain" description="ETS" evidence="5">
    <location>
        <begin position="369"/>
        <end position="452"/>
    </location>
</feature>
<dbReference type="PANTHER" id="PTHR11849:SF182">
    <property type="entry name" value="SAM POINTED DOMAIN-CONTAINING ETS TRANSCRIPTION FACTOR"/>
    <property type="match status" value="1"/>
</dbReference>
<feature type="domain" description="PNT" evidence="6">
    <location>
        <begin position="153"/>
        <end position="235"/>
    </location>
</feature>
<name>A0AA36CUF7_9BILA</name>
<gene>
    <name evidence="7" type="ORF">MSPICULIGERA_LOCUS13366</name>
</gene>
<organism evidence="7 8">
    <name type="scientific">Mesorhabditis spiculigera</name>
    <dbReference type="NCBI Taxonomy" id="96644"/>
    <lineage>
        <taxon>Eukaryota</taxon>
        <taxon>Metazoa</taxon>
        <taxon>Ecdysozoa</taxon>
        <taxon>Nematoda</taxon>
        <taxon>Chromadorea</taxon>
        <taxon>Rhabditida</taxon>
        <taxon>Rhabditina</taxon>
        <taxon>Rhabditomorpha</taxon>
        <taxon>Rhabditoidea</taxon>
        <taxon>Rhabditidae</taxon>
        <taxon>Mesorhabditinae</taxon>
        <taxon>Mesorhabditis</taxon>
    </lineage>
</organism>
<keyword evidence="8" id="KW-1185">Reference proteome</keyword>
<dbReference type="SUPFAM" id="SSF46785">
    <property type="entry name" value="Winged helix' DNA-binding domain"/>
    <property type="match status" value="1"/>
</dbReference>
<dbReference type="EMBL" id="CATQJA010002635">
    <property type="protein sequence ID" value="CAJ0575049.1"/>
    <property type="molecule type" value="Genomic_DNA"/>
</dbReference>
<dbReference type="GO" id="GO:0030154">
    <property type="term" value="P:cell differentiation"/>
    <property type="evidence" value="ECO:0007669"/>
    <property type="project" value="TreeGrafter"/>
</dbReference>
<dbReference type="PROSITE" id="PS00346">
    <property type="entry name" value="ETS_DOMAIN_2"/>
    <property type="match status" value="1"/>
</dbReference>
<dbReference type="Proteomes" id="UP001177023">
    <property type="component" value="Unassembled WGS sequence"/>
</dbReference>
<comment type="subcellular location">
    <subcellularLocation>
        <location evidence="3">Nucleus</location>
    </subcellularLocation>
</comment>
<evidence type="ECO:0000256" key="2">
    <source>
        <dbReference type="ARBA" id="ARBA00023125"/>
    </source>
</evidence>
<dbReference type="PANTHER" id="PTHR11849">
    <property type="entry name" value="ETS"/>
    <property type="match status" value="1"/>
</dbReference>
<dbReference type="GO" id="GO:0005634">
    <property type="term" value="C:nucleus"/>
    <property type="evidence" value="ECO:0007669"/>
    <property type="project" value="UniProtKB-SubCell"/>
</dbReference>
<dbReference type="InterPro" id="IPR000418">
    <property type="entry name" value="Ets_dom"/>
</dbReference>
<dbReference type="InterPro" id="IPR036390">
    <property type="entry name" value="WH_DNA-bd_sf"/>
</dbReference>
<feature type="compositionally biased region" description="Low complexity" evidence="4">
    <location>
        <begin position="320"/>
        <end position="332"/>
    </location>
</feature>
<dbReference type="PROSITE" id="PS51433">
    <property type="entry name" value="PNT"/>
    <property type="match status" value="1"/>
</dbReference>
<dbReference type="GO" id="GO:0000981">
    <property type="term" value="F:DNA-binding transcription factor activity, RNA polymerase II-specific"/>
    <property type="evidence" value="ECO:0007669"/>
    <property type="project" value="TreeGrafter"/>
</dbReference>